<dbReference type="AlphaFoldDB" id="A0A653ATX6"/>
<evidence type="ECO:0000313" key="2">
    <source>
        <dbReference type="EMBL" id="CAG9706869.1"/>
    </source>
</evidence>
<keyword evidence="1" id="KW-1133">Transmembrane helix</keyword>
<reference evidence="2" key="2">
    <citation type="submission" date="2021-10" db="EMBL/GenBank/DDBJ databases">
        <authorList>
            <person name="Mesa V."/>
        </authorList>
    </citation>
    <scope>NUCLEOTIDE SEQUENCE</scope>
    <source>
        <strain evidence="2">CC3_PB</strain>
    </source>
</reference>
<dbReference type="RefSeq" id="WP_159116522.1">
    <property type="nucleotide sequence ID" value="NZ_CAKJVE010000004.1"/>
</dbReference>
<dbReference type="EMBL" id="CAKJVE010000004">
    <property type="protein sequence ID" value="CAG9706869.1"/>
    <property type="molecule type" value="Genomic_DNA"/>
</dbReference>
<evidence type="ECO:0000313" key="3">
    <source>
        <dbReference type="EMBL" id="VCT84975.1"/>
    </source>
</evidence>
<evidence type="ECO:0000313" key="4">
    <source>
        <dbReference type="Proteomes" id="UP000431451"/>
    </source>
</evidence>
<accession>A0A653ATX6</accession>
<name>A0A653ATX6_9CLOT</name>
<sequence length="86" mass="9849">MKIDNKIYHVASVIFSILTIISVFFVNIDIALIFLGFSQLFSGLREVKLSQGMDSKETCKRNKRVGIFFIIVGLFIIITYIIKLVF</sequence>
<protein>
    <submittedName>
        <fullName evidence="3">Uncharacterized protein</fullName>
    </submittedName>
</protein>
<feature type="transmembrane region" description="Helical" evidence="1">
    <location>
        <begin position="65"/>
        <end position="82"/>
    </location>
</feature>
<gene>
    <name evidence="2" type="ORF">CNEO_42703</name>
    <name evidence="3" type="ORF">CNEONATNEC25_02576</name>
</gene>
<feature type="transmembrane region" description="Helical" evidence="1">
    <location>
        <begin position="12"/>
        <end position="44"/>
    </location>
</feature>
<keyword evidence="1" id="KW-0472">Membrane</keyword>
<keyword evidence="1" id="KW-0812">Transmembrane</keyword>
<organism evidence="3 4">
    <name type="scientific">Clostridium neonatale</name>
    <dbReference type="NCBI Taxonomy" id="137838"/>
    <lineage>
        <taxon>Bacteria</taxon>
        <taxon>Bacillati</taxon>
        <taxon>Bacillota</taxon>
        <taxon>Clostridia</taxon>
        <taxon>Eubacteriales</taxon>
        <taxon>Clostridiaceae</taxon>
        <taxon>Clostridium</taxon>
    </lineage>
</organism>
<dbReference type="EMBL" id="UWJD01000002">
    <property type="protein sequence ID" value="VCT84975.1"/>
    <property type="molecule type" value="Genomic_DNA"/>
</dbReference>
<evidence type="ECO:0000256" key="1">
    <source>
        <dbReference type="SAM" id="Phobius"/>
    </source>
</evidence>
<reference evidence="3 4" key="1">
    <citation type="submission" date="2018-06" db="EMBL/GenBank/DDBJ databases">
        <authorList>
            <consortium name="IHU Genomes"/>
        </authorList>
    </citation>
    <scope>NUCLEOTIDE SEQUENCE [LARGE SCALE GENOMIC DNA]</scope>
    <source>
        <strain evidence="3 4">NEC25</strain>
    </source>
</reference>
<dbReference type="Proteomes" id="UP000789738">
    <property type="component" value="Unassembled WGS sequence"/>
</dbReference>
<dbReference type="Proteomes" id="UP000431451">
    <property type="component" value="Unassembled WGS sequence"/>
</dbReference>
<proteinExistence type="predicted"/>